<evidence type="ECO:0000256" key="20">
    <source>
        <dbReference type="ARBA" id="ARBA00023166"/>
    </source>
</evidence>
<dbReference type="InterPro" id="IPR000152">
    <property type="entry name" value="EGF-type_Asp/Asn_hydroxyl_site"/>
</dbReference>
<dbReference type="PRINTS" id="PR00261">
    <property type="entry name" value="LDLRECEPTOR"/>
</dbReference>
<dbReference type="EMBL" id="SCKG01000002">
    <property type="protein sequence ID" value="TDH16093.1"/>
    <property type="molecule type" value="Genomic_DNA"/>
</dbReference>
<feature type="disulfide bond" evidence="26">
    <location>
        <begin position="40"/>
        <end position="58"/>
    </location>
</feature>
<evidence type="ECO:0000256" key="3">
    <source>
        <dbReference type="ARBA" id="ARBA00004613"/>
    </source>
</evidence>
<sequence>MFGMWKGLTGLSICCCLLMLIHCSPQADAAVTCSSTQFKCGNGRCITRRWICDGTDDCGDGTDELPATCTTKTCLQSEYNCGAPTNQCIPGGWHCDGKAECDNGADEKNCTAKQCRAGEFRCANGQCVSPTYVCDGDNDCSDGSDEASCPKPSCSSRSFQCDNSACVPALWRCDGDKDCADGSDEWPQNCVGRQPVKTAVHCGVHDFQCENGECIHSSWRCDGGSDCQDRSDEVNCSRPTCRPDEFQCNNGACIHGSRQCDKEPDCLDLSDEIGCHIVNLCEGPTEFKCRSGECISMEKVCNKQKDCRDWSDEPVKECNNNECLTGNGGCSHSCNDLKVGYNCSCPAGYSLQMDKKTCQDIDECAEPDTCSQICINLPGSYKCDCEKGYEINPVSKTCKAESGTIPTLYFTNRHDVRTMTVDRNEYVCLIPQLKNVVALDIDMPNKMIFWSDQSLKKIYSSKIDVAGNSSYHTVVIDSGIEAPEGIAVDWIHGNIYWTDSVLKTISVVTTDGSKRKTLITNNLEKPRAITVDPVNNFMYWTDWGEEAKIEKSGLNGADRIALVTDNIMWPNGLTLDMVNQRLYWVDSKMHTLSSIDVNGGTRHSLIFSEEKLSHPLALTVFEEKVFWTDMTNSAVFSANRLTGKDITQLAKDLTQPEDIVVYHNLKQPIGTNWCRESNSMNGGCEFLCLPAPLVNQHSPKYTCACPDHMAMGADMRKCVTAVSVAPPAENKTGAPLTPKAPTKPAPPRLLVPTTTTTTTARATKKLTTTSSSQQSTEEPAATAQGNRLAAFPKEAPSSHPIALYVVLPILVMSLLIFGAVLLWKNWHLKNTNTIHFDNPVYQKTTEDELHICRNSSEGYVYPERQMLSMEDMDVA</sequence>
<dbReference type="FunFam" id="4.10.400.10:FF:000124">
    <property type="entry name" value="Low density lipoprotein receptor"/>
    <property type="match status" value="1"/>
</dbReference>
<reference evidence="32 33" key="1">
    <citation type="submission" date="2019-01" db="EMBL/GenBank/DDBJ databases">
        <title>A chromosome-scale genome assembly of the yellow perch, Perca flavescens.</title>
        <authorList>
            <person name="Feron R."/>
            <person name="Morvezen R."/>
            <person name="Bestin A."/>
            <person name="Haffray P."/>
            <person name="Klopp C."/>
            <person name="Zahm M."/>
            <person name="Cabau C."/>
            <person name="Roques C."/>
            <person name="Donnadieu C."/>
            <person name="Bouchez O."/>
            <person name="Christie M."/>
            <person name="Larson W."/>
            <person name="Guiguen Y."/>
        </authorList>
    </citation>
    <scope>NUCLEOTIDE SEQUENCE [LARGE SCALE GENOMIC DNA]</scope>
    <source>
        <strain evidence="32">YP-PL-M2</strain>
        <tissue evidence="32">Blood</tissue>
    </source>
</reference>
<feature type="repeat" description="LDL-receptor class B" evidence="27">
    <location>
        <begin position="446"/>
        <end position="492"/>
    </location>
</feature>
<dbReference type="SMART" id="SM00135">
    <property type="entry name" value="LY"/>
    <property type="match status" value="5"/>
</dbReference>
<evidence type="ECO:0000256" key="16">
    <source>
        <dbReference type="ARBA" id="ARBA00023055"/>
    </source>
</evidence>
<keyword evidence="8 25" id="KW-0245">EGF-like domain</keyword>
<evidence type="ECO:0000256" key="27">
    <source>
        <dbReference type="PROSITE-ProRule" id="PRU00461"/>
    </source>
</evidence>
<dbReference type="FunFam" id="2.120.10.30:FF:000002">
    <property type="entry name" value="low-density lipoprotein receptor isoform X1"/>
    <property type="match status" value="1"/>
</dbReference>
<feature type="disulfide bond" evidence="26">
    <location>
        <begin position="95"/>
        <end position="110"/>
    </location>
</feature>
<dbReference type="PANTHER" id="PTHR22722:SF15">
    <property type="entry name" value="LOW-DENSITY LIPOPROTEIN RECEPTOR-RELATED"/>
    <property type="match status" value="1"/>
</dbReference>
<comment type="caution">
    <text evidence="32">The sequence shown here is derived from an EMBL/GenBank/DDBJ whole genome shotgun (WGS) entry which is preliminary data.</text>
</comment>
<dbReference type="InterPro" id="IPR011042">
    <property type="entry name" value="6-blade_b-propeller_TolB-like"/>
</dbReference>
<evidence type="ECO:0000259" key="31">
    <source>
        <dbReference type="PROSITE" id="PS50026"/>
    </source>
</evidence>
<evidence type="ECO:0000256" key="2">
    <source>
        <dbReference type="ARBA" id="ARBA00004600"/>
    </source>
</evidence>
<feature type="repeat" description="LDL-receptor class B" evidence="27">
    <location>
        <begin position="493"/>
        <end position="535"/>
    </location>
</feature>
<feature type="disulfide bond" evidence="26">
    <location>
        <begin position="289"/>
        <end position="307"/>
    </location>
</feature>
<dbReference type="Gene3D" id="4.10.400.10">
    <property type="entry name" value="Low-density Lipoprotein Receptor"/>
    <property type="match status" value="7"/>
</dbReference>
<keyword evidence="33" id="KW-1185">Reference proteome</keyword>
<dbReference type="SMART" id="SM00179">
    <property type="entry name" value="EGF_CA"/>
    <property type="match status" value="2"/>
</dbReference>
<evidence type="ECO:0000313" key="33">
    <source>
        <dbReference type="Proteomes" id="UP000295070"/>
    </source>
</evidence>
<dbReference type="Pfam" id="PF00058">
    <property type="entry name" value="Ldl_recept_b"/>
    <property type="match status" value="5"/>
</dbReference>
<evidence type="ECO:0000256" key="26">
    <source>
        <dbReference type="PROSITE-ProRule" id="PRU00124"/>
    </source>
</evidence>
<feature type="disulfide bond" evidence="26">
    <location>
        <begin position="221"/>
        <end position="236"/>
    </location>
</feature>
<dbReference type="InterPro" id="IPR001881">
    <property type="entry name" value="EGF-like_Ca-bd_dom"/>
</dbReference>
<dbReference type="FunFam" id="4.10.400.10:FF:000034">
    <property type="entry name" value="Low-density lipoprotein receptor-related protein 2"/>
    <property type="match status" value="1"/>
</dbReference>
<feature type="disulfide bond" evidence="25">
    <location>
        <begin position="364"/>
        <end position="374"/>
    </location>
</feature>
<evidence type="ECO:0000256" key="5">
    <source>
        <dbReference type="ARBA" id="ARBA00022448"/>
    </source>
</evidence>
<evidence type="ECO:0000256" key="30">
    <source>
        <dbReference type="SAM" id="SignalP"/>
    </source>
</evidence>
<feature type="region of interest" description="Disordered" evidence="28">
    <location>
        <begin position="728"/>
        <end position="785"/>
    </location>
</feature>
<dbReference type="PROSITE" id="PS51120">
    <property type="entry name" value="LDLRB"/>
    <property type="match status" value="4"/>
</dbReference>
<feature type="disulfide bond" evidence="26">
    <location>
        <begin position="154"/>
        <end position="166"/>
    </location>
</feature>
<feature type="signal peptide" evidence="30">
    <location>
        <begin position="1"/>
        <end position="29"/>
    </location>
</feature>
<keyword evidence="7" id="KW-0964">Secreted</keyword>
<feature type="disulfide bond" evidence="26">
    <location>
        <begin position="115"/>
        <end position="127"/>
    </location>
</feature>
<feature type="disulfide bond" evidence="26">
    <location>
        <begin position="134"/>
        <end position="149"/>
    </location>
</feature>
<dbReference type="FunFam" id="4.10.400.10:FF:000030">
    <property type="entry name" value="Sortilin related receptor 1"/>
    <property type="match status" value="1"/>
</dbReference>
<keyword evidence="24" id="KW-0753">Steroid metabolism</keyword>
<evidence type="ECO:0000256" key="7">
    <source>
        <dbReference type="ARBA" id="ARBA00022525"/>
    </source>
</evidence>
<dbReference type="SUPFAM" id="SSF63825">
    <property type="entry name" value="YWTD domain"/>
    <property type="match status" value="1"/>
</dbReference>
<dbReference type="FunFam" id="2.10.25.10:FF:000093">
    <property type="entry name" value="Very low-density lipoprotein receptor"/>
    <property type="match status" value="1"/>
</dbReference>
<keyword evidence="11 29" id="KW-0812">Transmembrane</keyword>
<keyword evidence="6" id="KW-1003">Cell membrane</keyword>
<keyword evidence="21" id="KW-0675">Receptor</keyword>
<comment type="caution">
    <text evidence="25">Lacks conserved residue(s) required for the propagation of feature annotation.</text>
</comment>
<evidence type="ECO:0000256" key="10">
    <source>
        <dbReference type="ARBA" id="ARBA00022583"/>
    </source>
</evidence>
<accession>A0A484DLF4</accession>
<feature type="compositionally biased region" description="Low complexity" evidence="28">
    <location>
        <begin position="750"/>
        <end position="776"/>
    </location>
</feature>
<evidence type="ECO:0000256" key="22">
    <source>
        <dbReference type="ARBA" id="ARBA00023176"/>
    </source>
</evidence>
<keyword evidence="13 30" id="KW-0732">Signal</keyword>
<dbReference type="InterPro" id="IPR009030">
    <property type="entry name" value="Growth_fac_rcpt_cys_sf"/>
</dbReference>
<feature type="disulfide bond" evidence="26">
    <location>
        <begin position="248"/>
        <end position="266"/>
    </location>
</feature>
<dbReference type="Gene3D" id="2.120.10.30">
    <property type="entry name" value="TolB, C-terminal domain"/>
    <property type="match status" value="1"/>
</dbReference>
<keyword evidence="16" id="KW-0445">Lipid transport</keyword>
<protein>
    <recommendedName>
        <fullName evidence="31">EGF-like domain-containing protein</fullName>
    </recommendedName>
</protein>
<evidence type="ECO:0000256" key="17">
    <source>
        <dbReference type="ARBA" id="ARBA00023098"/>
    </source>
</evidence>
<feature type="disulfide bond" evidence="26">
    <location>
        <begin position="241"/>
        <end position="253"/>
    </location>
</feature>
<dbReference type="GO" id="GO:0006869">
    <property type="term" value="P:lipid transport"/>
    <property type="evidence" value="ECO:0007669"/>
    <property type="project" value="UniProtKB-KW"/>
</dbReference>
<evidence type="ECO:0000256" key="9">
    <source>
        <dbReference type="ARBA" id="ARBA00022548"/>
    </source>
</evidence>
<evidence type="ECO:0000256" key="23">
    <source>
        <dbReference type="ARBA" id="ARBA00023180"/>
    </source>
</evidence>
<evidence type="ECO:0000256" key="25">
    <source>
        <dbReference type="PROSITE-ProRule" id="PRU00076"/>
    </source>
</evidence>
<dbReference type="SUPFAM" id="SSF57184">
    <property type="entry name" value="Growth factor receptor domain"/>
    <property type="match status" value="1"/>
</dbReference>
<keyword evidence="10" id="KW-0254">Endocytosis</keyword>
<evidence type="ECO:0000256" key="15">
    <source>
        <dbReference type="ARBA" id="ARBA00022989"/>
    </source>
</evidence>
<evidence type="ECO:0000256" key="18">
    <source>
        <dbReference type="ARBA" id="ARBA00023136"/>
    </source>
</evidence>
<evidence type="ECO:0000256" key="29">
    <source>
        <dbReference type="SAM" id="Phobius"/>
    </source>
</evidence>
<dbReference type="PROSITE" id="PS01209">
    <property type="entry name" value="LDLRA_1"/>
    <property type="match status" value="4"/>
</dbReference>
<dbReference type="GO" id="GO:0006898">
    <property type="term" value="P:receptor-mediated endocytosis"/>
    <property type="evidence" value="ECO:0007669"/>
    <property type="project" value="TreeGrafter"/>
</dbReference>
<dbReference type="PROSITE" id="PS01186">
    <property type="entry name" value="EGF_2"/>
    <property type="match status" value="2"/>
</dbReference>
<dbReference type="FunFam" id="2.10.25.10:FF:000240">
    <property type="entry name" value="Vitamin K-dependent protein S"/>
    <property type="match status" value="1"/>
</dbReference>
<dbReference type="GO" id="GO:0042562">
    <property type="term" value="F:hormone binding"/>
    <property type="evidence" value="ECO:0007669"/>
    <property type="project" value="TreeGrafter"/>
</dbReference>
<feature type="disulfide bond" evidence="26">
    <location>
        <begin position="122"/>
        <end position="140"/>
    </location>
</feature>
<dbReference type="FunFam" id="4.10.400.10:FF:000116">
    <property type="entry name" value="Low-density lipoprotein receptor"/>
    <property type="match status" value="1"/>
</dbReference>
<proteinExistence type="inferred from homology"/>
<dbReference type="PROSITE" id="PS00010">
    <property type="entry name" value="ASX_HYDROXYL"/>
    <property type="match status" value="2"/>
</dbReference>
<feature type="compositionally biased region" description="Low complexity" evidence="28">
    <location>
        <begin position="731"/>
        <end position="740"/>
    </location>
</feature>
<evidence type="ECO:0000256" key="14">
    <source>
        <dbReference type="ARBA" id="ARBA00022737"/>
    </source>
</evidence>
<dbReference type="GO" id="GO:0034362">
    <property type="term" value="C:low-density lipoprotein particle"/>
    <property type="evidence" value="ECO:0007669"/>
    <property type="project" value="UniProtKB-KW"/>
</dbReference>
<dbReference type="PROSITE" id="PS01187">
    <property type="entry name" value="EGF_CA"/>
    <property type="match status" value="1"/>
</dbReference>
<dbReference type="GO" id="GO:0005509">
    <property type="term" value="F:calcium ion binding"/>
    <property type="evidence" value="ECO:0007669"/>
    <property type="project" value="InterPro"/>
</dbReference>
<dbReference type="InterPro" id="IPR023415">
    <property type="entry name" value="LDLR_class-A_CS"/>
</dbReference>
<name>A0A484DLF4_PERFV</name>
<dbReference type="PROSITE" id="PS50068">
    <property type="entry name" value="LDLRA_2"/>
    <property type="match status" value="7"/>
</dbReference>
<dbReference type="SMART" id="SM00192">
    <property type="entry name" value="LDLa"/>
    <property type="match status" value="7"/>
</dbReference>
<evidence type="ECO:0000256" key="12">
    <source>
        <dbReference type="ARBA" id="ARBA00022710"/>
    </source>
</evidence>
<feature type="repeat" description="LDL-receptor class B" evidence="27">
    <location>
        <begin position="580"/>
        <end position="624"/>
    </location>
</feature>
<keyword evidence="5" id="KW-0813">Transport</keyword>
<keyword evidence="22" id="KW-0168">Coated pit</keyword>
<comment type="subcellular location">
    <subcellularLocation>
        <location evidence="1">Cell membrane</location>
        <topology evidence="1">Single-pass type I membrane protein</topology>
    </subcellularLocation>
    <subcellularLocation>
        <location evidence="2">Membrane</location>
        <location evidence="2">Clathrin-coated pit</location>
    </subcellularLocation>
    <subcellularLocation>
        <location evidence="3">Secreted</location>
    </subcellularLocation>
</comment>
<dbReference type="InterPro" id="IPR018097">
    <property type="entry name" value="EGF_Ca-bd_CS"/>
</dbReference>
<keyword evidence="12" id="KW-0427">LDL</keyword>
<gene>
    <name evidence="32" type="ORF">EPR50_G00016100</name>
</gene>
<dbReference type="GO" id="GO:0008203">
    <property type="term" value="P:cholesterol metabolic process"/>
    <property type="evidence" value="ECO:0007669"/>
    <property type="project" value="UniProtKB-KW"/>
</dbReference>
<dbReference type="SUPFAM" id="SSF57424">
    <property type="entry name" value="LDL receptor-like module"/>
    <property type="match status" value="7"/>
</dbReference>
<feature type="domain" description="EGF-like" evidence="31">
    <location>
        <begin position="319"/>
        <end position="359"/>
    </location>
</feature>
<dbReference type="PANTHER" id="PTHR22722">
    <property type="entry name" value="LOW-DENSITY LIPOPROTEIN RECEPTOR-RELATED PROTEIN 2-RELATED"/>
    <property type="match status" value="1"/>
</dbReference>
<evidence type="ECO:0000256" key="8">
    <source>
        <dbReference type="ARBA" id="ARBA00022536"/>
    </source>
</evidence>
<dbReference type="SMART" id="SM00181">
    <property type="entry name" value="EGF"/>
    <property type="match status" value="6"/>
</dbReference>
<evidence type="ECO:0000256" key="13">
    <source>
        <dbReference type="ARBA" id="ARBA00022729"/>
    </source>
</evidence>
<feature type="transmembrane region" description="Helical" evidence="29">
    <location>
        <begin position="801"/>
        <end position="823"/>
    </location>
</feature>
<dbReference type="FunFam" id="4.10.400.10:FF:000113">
    <property type="entry name" value="Low-density lipoprotein receptor-related protein 8"/>
    <property type="match status" value="2"/>
</dbReference>
<keyword evidence="14" id="KW-0677">Repeat</keyword>
<evidence type="ECO:0000256" key="6">
    <source>
        <dbReference type="ARBA" id="ARBA00022475"/>
    </source>
</evidence>
<dbReference type="STRING" id="8167.A0A484DLF4"/>
<dbReference type="GO" id="GO:0005905">
    <property type="term" value="C:clathrin-coated pit"/>
    <property type="evidence" value="ECO:0007669"/>
    <property type="project" value="UniProtKB-SubCell"/>
</dbReference>
<dbReference type="PROSITE" id="PS50026">
    <property type="entry name" value="EGF_3"/>
    <property type="match status" value="2"/>
</dbReference>
<feature type="disulfide bond" evidence="26">
    <location>
        <begin position="202"/>
        <end position="214"/>
    </location>
</feature>
<keyword evidence="9" id="KW-0153">Cholesterol metabolism</keyword>
<dbReference type="GO" id="GO:0016324">
    <property type="term" value="C:apical plasma membrane"/>
    <property type="evidence" value="ECO:0007669"/>
    <property type="project" value="TreeGrafter"/>
</dbReference>
<keyword evidence="23" id="KW-0325">Glycoprotein</keyword>
<evidence type="ECO:0000256" key="11">
    <source>
        <dbReference type="ARBA" id="ARBA00022692"/>
    </source>
</evidence>
<dbReference type="Pfam" id="PF00057">
    <property type="entry name" value="Ldl_recept_a"/>
    <property type="match status" value="7"/>
</dbReference>
<dbReference type="FunFam" id="2.10.25.10:FF:000052">
    <property type="entry name" value="low-density lipoprotein receptor isoform X1"/>
    <property type="match status" value="1"/>
</dbReference>
<feature type="repeat" description="LDL-receptor class B" evidence="27">
    <location>
        <begin position="536"/>
        <end position="579"/>
    </location>
</feature>
<dbReference type="FunFam" id="4.10.400.10:FF:000025">
    <property type="entry name" value="Very low density lipoprotein receptor"/>
    <property type="match status" value="1"/>
</dbReference>
<feature type="disulfide bond" evidence="26">
    <location>
        <begin position="209"/>
        <end position="227"/>
    </location>
</feature>
<evidence type="ECO:0000256" key="4">
    <source>
        <dbReference type="ARBA" id="ARBA00009939"/>
    </source>
</evidence>
<organism evidence="32 33">
    <name type="scientific">Perca flavescens</name>
    <name type="common">American yellow perch</name>
    <name type="synonym">Morone flavescens</name>
    <dbReference type="NCBI Taxonomy" id="8167"/>
    <lineage>
        <taxon>Eukaryota</taxon>
        <taxon>Metazoa</taxon>
        <taxon>Chordata</taxon>
        <taxon>Craniata</taxon>
        <taxon>Vertebrata</taxon>
        <taxon>Euteleostomi</taxon>
        <taxon>Actinopterygii</taxon>
        <taxon>Neopterygii</taxon>
        <taxon>Teleostei</taxon>
        <taxon>Neoteleostei</taxon>
        <taxon>Acanthomorphata</taxon>
        <taxon>Eupercaria</taxon>
        <taxon>Perciformes</taxon>
        <taxon>Percoidei</taxon>
        <taxon>Percidae</taxon>
        <taxon>Percinae</taxon>
        <taxon>Perca</taxon>
    </lineage>
</organism>
<feature type="disulfide bond" evidence="26">
    <location>
        <begin position="260"/>
        <end position="275"/>
    </location>
</feature>
<comment type="similarity">
    <text evidence="4">Belongs to the LDLR family.</text>
</comment>
<evidence type="ECO:0000256" key="24">
    <source>
        <dbReference type="ARBA" id="ARBA00023221"/>
    </source>
</evidence>
<dbReference type="InterPro" id="IPR036055">
    <property type="entry name" value="LDL_receptor-like_sf"/>
</dbReference>
<feature type="domain" description="EGF-like" evidence="31">
    <location>
        <begin position="360"/>
        <end position="399"/>
    </location>
</feature>
<dbReference type="InterPro" id="IPR051221">
    <property type="entry name" value="LDLR-related"/>
</dbReference>
<feature type="disulfide bond" evidence="26">
    <location>
        <begin position="33"/>
        <end position="45"/>
    </location>
</feature>
<keyword evidence="20" id="KW-1207">Sterol metabolism</keyword>
<dbReference type="GO" id="GO:0043235">
    <property type="term" value="C:receptor complex"/>
    <property type="evidence" value="ECO:0007669"/>
    <property type="project" value="TreeGrafter"/>
</dbReference>
<feature type="chain" id="PRO_5019746235" description="EGF-like domain-containing protein" evidence="30">
    <location>
        <begin position="30"/>
        <end position="875"/>
    </location>
</feature>
<evidence type="ECO:0000313" key="32">
    <source>
        <dbReference type="EMBL" id="TDH16093.1"/>
    </source>
</evidence>
<dbReference type="CDD" id="cd00112">
    <property type="entry name" value="LDLa"/>
    <property type="match status" value="7"/>
</dbReference>
<evidence type="ECO:0000256" key="28">
    <source>
        <dbReference type="SAM" id="MobiDB-lite"/>
    </source>
</evidence>
<dbReference type="InterPro" id="IPR000033">
    <property type="entry name" value="LDLR_classB_rpt"/>
</dbReference>
<dbReference type="InterPro" id="IPR026823">
    <property type="entry name" value="cEGF"/>
</dbReference>
<dbReference type="Proteomes" id="UP000295070">
    <property type="component" value="Chromosome 2"/>
</dbReference>
<keyword evidence="17" id="KW-0443">Lipid metabolism</keyword>
<dbReference type="AlphaFoldDB" id="A0A484DLF4"/>
<keyword evidence="15 29" id="KW-1133">Transmembrane helix</keyword>
<keyword evidence="18 29" id="KW-0472">Membrane</keyword>
<evidence type="ECO:0000256" key="21">
    <source>
        <dbReference type="ARBA" id="ARBA00023170"/>
    </source>
</evidence>
<dbReference type="Pfam" id="PF12662">
    <property type="entry name" value="cEGF"/>
    <property type="match status" value="1"/>
</dbReference>
<evidence type="ECO:0000256" key="19">
    <source>
        <dbReference type="ARBA" id="ARBA00023157"/>
    </source>
</evidence>
<dbReference type="InterPro" id="IPR000742">
    <property type="entry name" value="EGF"/>
</dbReference>
<evidence type="ECO:0000256" key="1">
    <source>
        <dbReference type="ARBA" id="ARBA00004251"/>
    </source>
</evidence>
<keyword evidence="19 25" id="KW-1015">Disulfide bond</keyword>
<dbReference type="InterPro" id="IPR002172">
    <property type="entry name" value="LDrepeatLR_classA_rpt"/>
</dbReference>
<feature type="disulfide bond" evidence="26">
    <location>
        <begin position="161"/>
        <end position="179"/>
    </location>
</feature>
<dbReference type="Gene3D" id="2.10.25.10">
    <property type="entry name" value="Laminin"/>
    <property type="match status" value="3"/>
</dbReference>